<protein>
    <submittedName>
        <fullName evidence="5">MerR family transcriptional regulator</fullName>
    </submittedName>
</protein>
<comment type="caution">
    <text evidence="5">The sequence shown here is derived from an EMBL/GenBank/DDBJ whole genome shotgun (WGS) entry which is preliminary data.</text>
</comment>
<keyword evidence="6" id="KW-1185">Reference proteome</keyword>
<organism evidence="5 6">
    <name type="scientific">Pseudomonas arcuscaelestis</name>
    <dbReference type="NCBI Taxonomy" id="2710591"/>
    <lineage>
        <taxon>Bacteria</taxon>
        <taxon>Pseudomonadati</taxon>
        <taxon>Pseudomonadota</taxon>
        <taxon>Gammaproteobacteria</taxon>
        <taxon>Pseudomonadales</taxon>
        <taxon>Pseudomonadaceae</taxon>
        <taxon>Pseudomonas</taxon>
    </lineage>
</organism>
<dbReference type="Gene3D" id="3.40.50.280">
    <property type="entry name" value="Cobalamin-binding domain"/>
    <property type="match status" value="1"/>
</dbReference>
<keyword evidence="2" id="KW-0238">DNA-binding</keyword>
<name>A0ABS2C125_9PSED</name>
<dbReference type="CDD" id="cd01104">
    <property type="entry name" value="HTH_MlrA-CarA"/>
    <property type="match status" value="1"/>
</dbReference>
<dbReference type="SMART" id="SM00422">
    <property type="entry name" value="HTH_MERR"/>
    <property type="match status" value="1"/>
</dbReference>
<evidence type="ECO:0000313" key="5">
    <source>
        <dbReference type="EMBL" id="MBM5459430.1"/>
    </source>
</evidence>
<dbReference type="SUPFAM" id="SSF46955">
    <property type="entry name" value="Putative DNA-binding domain"/>
    <property type="match status" value="1"/>
</dbReference>
<dbReference type="PROSITE" id="PS50937">
    <property type="entry name" value="HTH_MERR_2"/>
    <property type="match status" value="1"/>
</dbReference>
<evidence type="ECO:0000256" key="3">
    <source>
        <dbReference type="ARBA" id="ARBA00023163"/>
    </source>
</evidence>
<reference evidence="5 6" key="1">
    <citation type="submission" date="2020-08" db="EMBL/GenBank/DDBJ databases">
        <title>Description of novel Pseudomonas species.</title>
        <authorList>
            <person name="Duman M."/>
            <person name="Mulet M."/>
            <person name="Altun S."/>
            <person name="Saticioglu I.B."/>
            <person name="Lalucat J."/>
            <person name="Garcia-Valdes E."/>
        </authorList>
    </citation>
    <scope>NUCLEOTIDE SEQUENCE [LARGE SCALE GENOMIC DNA]</scope>
    <source>
        <strain evidence="5 6">P66</strain>
    </source>
</reference>
<dbReference type="InterPro" id="IPR000551">
    <property type="entry name" value="MerR-type_HTH_dom"/>
</dbReference>
<evidence type="ECO:0000256" key="1">
    <source>
        <dbReference type="ARBA" id="ARBA00023015"/>
    </source>
</evidence>
<dbReference type="Gene3D" id="1.10.1660.10">
    <property type="match status" value="1"/>
</dbReference>
<dbReference type="Proteomes" id="UP000745663">
    <property type="component" value="Unassembled WGS sequence"/>
</dbReference>
<keyword evidence="1" id="KW-0805">Transcription regulation</keyword>
<dbReference type="EMBL" id="JACOPV010000011">
    <property type="protein sequence ID" value="MBM5459430.1"/>
    <property type="molecule type" value="Genomic_DNA"/>
</dbReference>
<gene>
    <name evidence="5" type="ORF">H8F21_17840</name>
</gene>
<keyword evidence="3" id="KW-0804">Transcription</keyword>
<sequence>MPIVAFVLPGVECALPPKSRGFLAMLESAQPSSNAGDLDHEELFPIREVSRLTGINPVTLRAWERRYGLIQPTRTESGHRLYSQADIDEVRNILGWIERGVAVSKVGKILARSQSLKLQSEGIPNPVSKDDFKQWQLQLRQAVRAFDELRLEQVYGQVFSTYPQVVAFQDIFLPVWQELRSTQEAFGHLSEWLFLDGFLRGRVLQRLQLSAGQQEVRVVLAAIPGHCRELELLVAALMLGTSEIGVTVLGLGQPVEELTLVCERMTPHALVLFSNHPPAHDLPKRLARLALGLECPLLLAGEAAEMAQDNLIGSQVACLGNEGRLMLRRLQQSLAGHLDS</sequence>
<evidence type="ECO:0000256" key="2">
    <source>
        <dbReference type="ARBA" id="ARBA00023125"/>
    </source>
</evidence>
<evidence type="ECO:0000259" key="4">
    <source>
        <dbReference type="PROSITE" id="PS50937"/>
    </source>
</evidence>
<proteinExistence type="predicted"/>
<dbReference type="Pfam" id="PF13411">
    <property type="entry name" value="MerR_1"/>
    <property type="match status" value="1"/>
</dbReference>
<dbReference type="PANTHER" id="PTHR30204:SF67">
    <property type="entry name" value="HTH-TYPE TRANSCRIPTIONAL REGULATOR MLRA-RELATED"/>
    <property type="match status" value="1"/>
</dbReference>
<accession>A0ABS2C125</accession>
<dbReference type="PANTHER" id="PTHR30204">
    <property type="entry name" value="REDOX-CYCLING DRUG-SENSING TRANSCRIPTIONAL ACTIVATOR SOXR"/>
    <property type="match status" value="1"/>
</dbReference>
<feature type="domain" description="HTH merR-type" evidence="4">
    <location>
        <begin position="43"/>
        <end position="112"/>
    </location>
</feature>
<dbReference type="InterPro" id="IPR047057">
    <property type="entry name" value="MerR_fam"/>
</dbReference>
<dbReference type="InterPro" id="IPR009061">
    <property type="entry name" value="DNA-bd_dom_put_sf"/>
</dbReference>
<evidence type="ECO:0000313" key="6">
    <source>
        <dbReference type="Proteomes" id="UP000745663"/>
    </source>
</evidence>